<dbReference type="EMBL" id="BNCO01000004">
    <property type="protein sequence ID" value="GIL47664.1"/>
    <property type="molecule type" value="Genomic_DNA"/>
</dbReference>
<feature type="non-terminal residue" evidence="2">
    <location>
        <position position="1"/>
    </location>
</feature>
<dbReference type="Proteomes" id="UP000747399">
    <property type="component" value="Unassembled WGS sequence"/>
</dbReference>
<evidence type="ECO:0000256" key="1">
    <source>
        <dbReference type="SAM" id="MobiDB-lite"/>
    </source>
</evidence>
<keyword evidence="3" id="KW-1185">Reference proteome</keyword>
<feature type="region of interest" description="Disordered" evidence="1">
    <location>
        <begin position="90"/>
        <end position="127"/>
    </location>
</feature>
<reference evidence="2" key="1">
    <citation type="journal article" date="2021" name="Proc. Natl. Acad. Sci. U.S.A.">
        <title>Three genomes in the algal genus Volvox reveal the fate of a haploid sex-determining region after a transition to homothallism.</title>
        <authorList>
            <person name="Yamamoto K."/>
            <person name="Hamaji T."/>
            <person name="Kawai-Toyooka H."/>
            <person name="Matsuzaki R."/>
            <person name="Takahashi F."/>
            <person name="Nishimura Y."/>
            <person name="Kawachi M."/>
            <person name="Noguchi H."/>
            <person name="Minakuchi Y."/>
            <person name="Umen J.G."/>
            <person name="Toyoda A."/>
            <person name="Nozaki H."/>
        </authorList>
    </citation>
    <scope>NUCLEOTIDE SEQUENCE</scope>
    <source>
        <strain evidence="2">NIES-3780</strain>
    </source>
</reference>
<evidence type="ECO:0000313" key="2">
    <source>
        <dbReference type="EMBL" id="GIL47664.1"/>
    </source>
</evidence>
<sequence length="127" mass="13711">TGGVRDCDSERFQENSGLRNPRASAPFLCPCRLSSFVKLKLKLKLKSPFFTSIASSFLNTWTAVKQADISAQLWRMSLASASNRSSDCVVLTSSPSPPPCRTASRIDSADTNLTTAPLVPSSELTGR</sequence>
<name>A0A8J4ATM2_9CHLO</name>
<accession>A0A8J4ATM2</accession>
<gene>
    <name evidence="2" type="ORF">Vafri_4427</name>
</gene>
<organism evidence="2 3">
    <name type="scientific">Volvox africanus</name>
    <dbReference type="NCBI Taxonomy" id="51714"/>
    <lineage>
        <taxon>Eukaryota</taxon>
        <taxon>Viridiplantae</taxon>
        <taxon>Chlorophyta</taxon>
        <taxon>core chlorophytes</taxon>
        <taxon>Chlorophyceae</taxon>
        <taxon>CS clade</taxon>
        <taxon>Chlamydomonadales</taxon>
        <taxon>Volvocaceae</taxon>
        <taxon>Volvox</taxon>
    </lineage>
</organism>
<proteinExistence type="predicted"/>
<protein>
    <submittedName>
        <fullName evidence="2">Uncharacterized protein</fullName>
    </submittedName>
</protein>
<comment type="caution">
    <text evidence="2">The sequence shown here is derived from an EMBL/GenBank/DDBJ whole genome shotgun (WGS) entry which is preliminary data.</text>
</comment>
<evidence type="ECO:0000313" key="3">
    <source>
        <dbReference type="Proteomes" id="UP000747399"/>
    </source>
</evidence>
<dbReference type="AlphaFoldDB" id="A0A8J4ATM2"/>